<keyword evidence="4" id="KW-0472">Membrane</keyword>
<proteinExistence type="inferred from homology"/>
<keyword evidence="8" id="KW-1185">Reference proteome</keyword>
<dbReference type="InterPro" id="IPR010583">
    <property type="entry name" value="MipA"/>
</dbReference>
<accession>A0ABS8H6Q6</accession>
<dbReference type="Proteomes" id="UP001198830">
    <property type="component" value="Unassembled WGS sequence"/>
</dbReference>
<comment type="subcellular location">
    <subcellularLocation>
        <location evidence="1">Cell outer membrane</location>
    </subcellularLocation>
</comment>
<gene>
    <name evidence="7" type="ORF">LL253_16030</name>
</gene>
<feature type="signal peptide" evidence="6">
    <location>
        <begin position="1"/>
        <end position="24"/>
    </location>
</feature>
<keyword evidence="5" id="KW-0998">Cell outer membrane</keyword>
<protein>
    <submittedName>
        <fullName evidence="7">MipA/OmpV family protein</fullName>
    </submittedName>
</protein>
<evidence type="ECO:0000256" key="2">
    <source>
        <dbReference type="ARBA" id="ARBA00005722"/>
    </source>
</evidence>
<reference evidence="7 8" key="1">
    <citation type="submission" date="2021-10" db="EMBL/GenBank/DDBJ databases">
        <title>The diversity and Nitrogen Metabolism of Culturable Nitrate-Utilizing Bacteria Within the Oxygen Minimum Zone of the Changjiang (Yangtze River)Estuary.</title>
        <authorList>
            <person name="Zhang D."/>
            <person name="Zheng J."/>
            <person name="Liu S."/>
            <person name="He W."/>
        </authorList>
    </citation>
    <scope>NUCLEOTIDE SEQUENCE [LARGE SCALE GENOMIC DNA]</scope>
    <source>
        <strain evidence="7 8">FXH275-2</strain>
    </source>
</reference>
<evidence type="ECO:0000256" key="4">
    <source>
        <dbReference type="ARBA" id="ARBA00023136"/>
    </source>
</evidence>
<evidence type="ECO:0000256" key="5">
    <source>
        <dbReference type="ARBA" id="ARBA00023237"/>
    </source>
</evidence>
<evidence type="ECO:0000256" key="1">
    <source>
        <dbReference type="ARBA" id="ARBA00004442"/>
    </source>
</evidence>
<evidence type="ECO:0000313" key="7">
    <source>
        <dbReference type="EMBL" id="MCC4234187.1"/>
    </source>
</evidence>
<evidence type="ECO:0000256" key="3">
    <source>
        <dbReference type="ARBA" id="ARBA00022729"/>
    </source>
</evidence>
<comment type="similarity">
    <text evidence="2">Belongs to the MipA/OmpV family.</text>
</comment>
<keyword evidence="3 6" id="KW-0732">Signal</keyword>
<name>A0ABS8H6Q6_9SPHN</name>
<organism evidence="7 8">
    <name type="scientific">Sphingobium soli</name>
    <dbReference type="NCBI Taxonomy" id="1591116"/>
    <lineage>
        <taxon>Bacteria</taxon>
        <taxon>Pseudomonadati</taxon>
        <taxon>Pseudomonadota</taxon>
        <taxon>Alphaproteobacteria</taxon>
        <taxon>Sphingomonadales</taxon>
        <taxon>Sphingomonadaceae</taxon>
        <taxon>Sphingobium</taxon>
    </lineage>
</organism>
<dbReference type="PANTHER" id="PTHR38776">
    <property type="entry name" value="MLTA-INTERACTING PROTEIN-RELATED"/>
    <property type="match status" value="1"/>
</dbReference>
<evidence type="ECO:0000256" key="6">
    <source>
        <dbReference type="SAM" id="SignalP"/>
    </source>
</evidence>
<dbReference type="Pfam" id="PF06629">
    <property type="entry name" value="MipA"/>
    <property type="match status" value="1"/>
</dbReference>
<evidence type="ECO:0000313" key="8">
    <source>
        <dbReference type="Proteomes" id="UP001198830"/>
    </source>
</evidence>
<sequence length="282" mass="30076">MPSFRSLVAATFVAPLSFTMTAQAQEAEDHSNLTIGVGAAAVPSYEGSDDYRVIPIPQLRGKVHDFAFWTRGPALFVDVIPNRSDEGIDIQLGPVVGARFDRTSRKRIKDDAVAALGKLDTAIEVGGFVGIGKTGVITSAYDNISARVTITKDVAGAHDSMIVTPAIEYFTPLSIRSFVGLGVSADYVGKKYGRYYFDVTPEEAVASGLPAYDRAGDGSGFRKVNFNLTGGYSLSGDIRRGWTLFALGSYSRMLGDYADSPVVAIAGSKDQWIGAIGVGYTF</sequence>
<feature type="chain" id="PRO_5045955034" evidence="6">
    <location>
        <begin position="25"/>
        <end position="282"/>
    </location>
</feature>
<dbReference type="EMBL" id="JAJGNP010000016">
    <property type="protein sequence ID" value="MCC4234187.1"/>
    <property type="molecule type" value="Genomic_DNA"/>
</dbReference>
<dbReference type="PANTHER" id="PTHR38776:SF1">
    <property type="entry name" value="MLTA-INTERACTING PROTEIN-RELATED"/>
    <property type="match status" value="1"/>
</dbReference>
<comment type="caution">
    <text evidence="7">The sequence shown here is derived from an EMBL/GenBank/DDBJ whole genome shotgun (WGS) entry which is preliminary data.</text>
</comment>